<dbReference type="KEGG" id="crie:AK829_10215"/>
<evidence type="ECO:0008006" key="3">
    <source>
        <dbReference type="Google" id="ProtNLM"/>
    </source>
</evidence>
<gene>
    <name evidence="1" type="ORF">AK829_10215</name>
</gene>
<dbReference type="EMBL" id="CP012342">
    <property type="protein sequence ID" value="AKV59442.1"/>
    <property type="molecule type" value="Genomic_DNA"/>
</dbReference>
<name>A0A0K1RDD9_9CORY</name>
<dbReference type="RefSeq" id="WP_052205726.1">
    <property type="nucleotide sequence ID" value="NZ_CP012342.1"/>
</dbReference>
<accession>A0A0K1RDD9</accession>
<reference evidence="1 2" key="1">
    <citation type="submission" date="2015-08" db="EMBL/GenBank/DDBJ databases">
        <authorList>
            <person name="Babu N.S."/>
            <person name="Beckwith C.J."/>
            <person name="Beseler K.G."/>
            <person name="Brison A."/>
            <person name="Carone J.V."/>
            <person name="Caskin T.P."/>
            <person name="Diamond M."/>
            <person name="Durham M.E."/>
            <person name="Foxe J.M."/>
            <person name="Go M."/>
            <person name="Henderson B.A."/>
            <person name="Jones I.B."/>
            <person name="McGettigan J.A."/>
            <person name="Micheletti S.J."/>
            <person name="Nasrallah M.E."/>
            <person name="Ortiz D."/>
            <person name="Piller C.R."/>
            <person name="Privatt S.R."/>
            <person name="Schneider S.L."/>
            <person name="Sharp S."/>
            <person name="Smith T.C."/>
            <person name="Stanton J.D."/>
            <person name="Ullery H.E."/>
            <person name="Wilson R.J."/>
            <person name="Serrano M.G."/>
            <person name="Buck G."/>
            <person name="Lee V."/>
            <person name="Wang Y."/>
            <person name="Carvalho R."/>
            <person name="Voegtly L."/>
            <person name="Shi R."/>
            <person name="Duckworth R."/>
            <person name="Johnson A."/>
            <person name="Loviza R."/>
            <person name="Walstead R."/>
            <person name="Shah Z."/>
            <person name="Kiflezghi M."/>
            <person name="Wade K."/>
            <person name="Ball S.L."/>
            <person name="Bradley K.W."/>
            <person name="Asai D.J."/>
            <person name="Bowman C.A."/>
            <person name="Russell D.A."/>
            <person name="Pope W.H."/>
            <person name="Jacobs-Sera D."/>
            <person name="Hendrix R.W."/>
            <person name="Hatfull G.F."/>
        </authorList>
    </citation>
    <scope>NUCLEOTIDE SEQUENCE [LARGE SCALE GENOMIC DNA]</scope>
    <source>
        <strain evidence="1 2">PUDD_83A45</strain>
    </source>
</reference>
<keyword evidence="2" id="KW-1185">Reference proteome</keyword>
<dbReference type="AlphaFoldDB" id="A0A0K1RDD9"/>
<dbReference type="Pfam" id="PF09966">
    <property type="entry name" value="DUF2200"/>
    <property type="match status" value="1"/>
</dbReference>
<organism evidence="1 2">
    <name type="scientific">Corynebacterium riegelii</name>
    <dbReference type="NCBI Taxonomy" id="156976"/>
    <lineage>
        <taxon>Bacteria</taxon>
        <taxon>Bacillati</taxon>
        <taxon>Actinomycetota</taxon>
        <taxon>Actinomycetes</taxon>
        <taxon>Mycobacteriales</taxon>
        <taxon>Corynebacteriaceae</taxon>
        <taxon>Corynebacterium</taxon>
    </lineage>
</organism>
<dbReference type="InterPro" id="IPR023204">
    <property type="entry name" value="SP1917_dom_sf"/>
</dbReference>
<dbReference type="InterPro" id="IPR014580">
    <property type="entry name" value="UCP033199"/>
</dbReference>
<evidence type="ECO:0000313" key="1">
    <source>
        <dbReference type="EMBL" id="AKV59442.1"/>
    </source>
</evidence>
<sequence length="116" mass="13253">MDEQAKLERVFNYRFGDIYANYLAKVECKGHTREDLDDILGWFTGLDSDALEAAHDLSLRDFLSQISLHPNTDLITGTVCGVRVQEVEDVLMQKIRRMDLLIDEIARGKSPTHIKC</sequence>
<evidence type="ECO:0000313" key="2">
    <source>
        <dbReference type="Proteomes" id="UP000060016"/>
    </source>
</evidence>
<dbReference type="PATRIC" id="fig|156976.3.peg.2058"/>
<proteinExistence type="predicted"/>
<protein>
    <recommendedName>
        <fullName evidence="3">DUF2200 domain-containing protein</fullName>
    </recommendedName>
</protein>
<dbReference type="Proteomes" id="UP000060016">
    <property type="component" value="Chromosome"/>
</dbReference>
<dbReference type="Gene3D" id="1.10.8.290">
    <property type="entry name" value="uncharacterized protein sp1917 domain"/>
    <property type="match status" value="1"/>
</dbReference>